<evidence type="ECO:0000313" key="2">
    <source>
        <dbReference type="WBParaSite" id="ES5_v2.g30374.t1"/>
    </source>
</evidence>
<evidence type="ECO:0000313" key="1">
    <source>
        <dbReference type="Proteomes" id="UP000887579"/>
    </source>
</evidence>
<protein>
    <submittedName>
        <fullName evidence="2">WW domain-containing protein</fullName>
    </submittedName>
</protein>
<accession>A0AC34GL86</accession>
<reference evidence="2" key="1">
    <citation type="submission" date="2022-11" db="UniProtKB">
        <authorList>
            <consortium name="WormBaseParasite"/>
        </authorList>
    </citation>
    <scope>IDENTIFICATION</scope>
</reference>
<sequence length="190" mass="22258">MHFLTDDRIENNQQRYQYGYDTNDSHQHQRDMSVDYSTQDFQHSRAIIDAAARTGGANSVTQNDNVRIRQIGNTTIISEHRDPYSFYWQLDELRRQEEDPPRRPPPTDYVIDEEEILPPQEIPLRTITPPPAILSPDSHDSGINFESQYSKPQKIEEFKQLPAGWEKHEDPSGFSYYWHVDSGTIQREKP</sequence>
<dbReference type="WBParaSite" id="ES5_v2.g30374.t1">
    <property type="protein sequence ID" value="ES5_v2.g30374.t1"/>
    <property type="gene ID" value="ES5_v2.g30374"/>
</dbReference>
<name>A0AC34GL86_9BILA</name>
<dbReference type="Proteomes" id="UP000887579">
    <property type="component" value="Unplaced"/>
</dbReference>
<organism evidence="1 2">
    <name type="scientific">Panagrolaimus sp. ES5</name>
    <dbReference type="NCBI Taxonomy" id="591445"/>
    <lineage>
        <taxon>Eukaryota</taxon>
        <taxon>Metazoa</taxon>
        <taxon>Ecdysozoa</taxon>
        <taxon>Nematoda</taxon>
        <taxon>Chromadorea</taxon>
        <taxon>Rhabditida</taxon>
        <taxon>Tylenchina</taxon>
        <taxon>Panagrolaimomorpha</taxon>
        <taxon>Panagrolaimoidea</taxon>
        <taxon>Panagrolaimidae</taxon>
        <taxon>Panagrolaimus</taxon>
    </lineage>
</organism>
<proteinExistence type="predicted"/>